<dbReference type="Pfam" id="PF26334">
    <property type="entry name" value="Gtf3_N"/>
    <property type="match status" value="1"/>
</dbReference>
<dbReference type="Proteomes" id="UP000051324">
    <property type="component" value="Unassembled WGS sequence"/>
</dbReference>
<evidence type="ECO:0000259" key="3">
    <source>
        <dbReference type="Pfam" id="PF26334"/>
    </source>
</evidence>
<dbReference type="OrthoDB" id="9790931at2"/>
<keyword evidence="2" id="KW-0472">Membrane</keyword>
<name>A0A0R1U2B1_9LACO</name>
<keyword evidence="1 5" id="KW-0808">Transferase</keyword>
<keyword evidence="2" id="KW-0812">Transmembrane</keyword>
<dbReference type="GO" id="GO:0016740">
    <property type="term" value="F:transferase activity"/>
    <property type="evidence" value="ECO:0007669"/>
    <property type="project" value="UniProtKB-KW"/>
</dbReference>
<dbReference type="RefSeq" id="WP_025087177.1">
    <property type="nucleotide sequence ID" value="NZ_AZFT01000001.1"/>
</dbReference>
<dbReference type="EMBL" id="AZFT01000001">
    <property type="protein sequence ID" value="KRL87469.1"/>
    <property type="molecule type" value="Genomic_DNA"/>
</dbReference>
<dbReference type="Pfam" id="PF26337">
    <property type="entry name" value="Gtf3_C"/>
    <property type="match status" value="1"/>
</dbReference>
<keyword evidence="2" id="KW-1133">Transmembrane helix</keyword>
<dbReference type="PIRSF" id="PIRSF007023">
    <property type="entry name" value="UDP-Galf_transf"/>
    <property type="match status" value="1"/>
</dbReference>
<sequence length="341" mass="38601">MKNYVLLWHDSARATGGIKAKEDTNAFFKQENYQIIDTPTGKIAKVLYVFCVLPFIFLSIRSGNIIVQFPSGKPFLQKMMLRSIKYLSGANLLLIIHDIEALRIHVGTEYTKENKTELQLLKLADGLVSLNKVMTKWLRQNEINVPITELRVWDYINPAPIHTQKKYAGSVCFAGNLDKSEFLYKYDLKHTLTVFGKKTVERSFPNSINYAGVFTPEELPSKLNANFGLIWDGNELTTCAGNYGTYLRYNAPHKTSLYLSSGLPVIVWKEAAVASVIEQYKCGLTIESLTDLDRILDELTPSKYEQLYKNTVKVAEMMRQGTFMKTAIESLIGKIEGKNNG</sequence>
<evidence type="ECO:0000256" key="1">
    <source>
        <dbReference type="ARBA" id="ARBA00022679"/>
    </source>
</evidence>
<dbReference type="STRING" id="1423724.FC32_GL000031"/>
<reference evidence="5 6" key="1">
    <citation type="journal article" date="2015" name="Genome Announc.">
        <title>Expanding the biotechnology potential of lactobacilli through comparative genomics of 213 strains and associated genera.</title>
        <authorList>
            <person name="Sun Z."/>
            <person name="Harris H.M."/>
            <person name="McCann A."/>
            <person name="Guo C."/>
            <person name="Argimon S."/>
            <person name="Zhang W."/>
            <person name="Yang X."/>
            <person name="Jeffery I.B."/>
            <person name="Cooney J.C."/>
            <person name="Kagawa T.F."/>
            <person name="Liu W."/>
            <person name="Song Y."/>
            <person name="Salvetti E."/>
            <person name="Wrobel A."/>
            <person name="Rasinkangas P."/>
            <person name="Parkhill J."/>
            <person name="Rea M.C."/>
            <person name="O'Sullivan O."/>
            <person name="Ritari J."/>
            <person name="Douillard F.P."/>
            <person name="Paul Ross R."/>
            <person name="Yang R."/>
            <person name="Briner A.E."/>
            <person name="Felis G.E."/>
            <person name="de Vos W.M."/>
            <person name="Barrangou R."/>
            <person name="Klaenhammer T.R."/>
            <person name="Caufield P.W."/>
            <person name="Cui Y."/>
            <person name="Zhang H."/>
            <person name="O'Toole P.W."/>
        </authorList>
    </citation>
    <scope>NUCLEOTIDE SEQUENCE [LARGE SCALE GENOMIC DNA]</scope>
    <source>
        <strain evidence="5 6">DSM 16634</strain>
    </source>
</reference>
<dbReference type="PATRIC" id="fig|1423724.4.peg.32"/>
<dbReference type="InterPro" id="IPR058592">
    <property type="entry name" value="Gtf3_C"/>
</dbReference>
<evidence type="ECO:0000256" key="2">
    <source>
        <dbReference type="SAM" id="Phobius"/>
    </source>
</evidence>
<feature type="domain" description="Glucosyltransferase 3-like N-terminal" evidence="3">
    <location>
        <begin position="8"/>
        <end position="150"/>
    </location>
</feature>
<protein>
    <submittedName>
        <fullName evidence="5">Beta-1,6-galactofuranosyltransferase</fullName>
    </submittedName>
</protein>
<feature type="transmembrane region" description="Helical" evidence="2">
    <location>
        <begin position="46"/>
        <end position="67"/>
    </location>
</feature>
<accession>A0A0R1U2B1</accession>
<dbReference type="eggNOG" id="COG0438">
    <property type="taxonomic scope" value="Bacteria"/>
</dbReference>
<comment type="caution">
    <text evidence="5">The sequence shown here is derived from an EMBL/GenBank/DDBJ whole genome shotgun (WGS) entry which is preliminary data.</text>
</comment>
<dbReference type="InterPro" id="IPR058591">
    <property type="entry name" value="Gtf3_N"/>
</dbReference>
<gene>
    <name evidence="5" type="ORF">FC32_GL000031</name>
</gene>
<evidence type="ECO:0000313" key="5">
    <source>
        <dbReference type="EMBL" id="KRL87469.1"/>
    </source>
</evidence>
<feature type="domain" description="Glucosyltransferase 3-like C-terminal" evidence="4">
    <location>
        <begin position="171"/>
        <end position="329"/>
    </location>
</feature>
<dbReference type="AlphaFoldDB" id="A0A0R1U2B1"/>
<organism evidence="5 6">
    <name type="scientific">Ligilactobacillus apodemi DSM 16634 = JCM 16172</name>
    <dbReference type="NCBI Taxonomy" id="1423724"/>
    <lineage>
        <taxon>Bacteria</taxon>
        <taxon>Bacillati</taxon>
        <taxon>Bacillota</taxon>
        <taxon>Bacilli</taxon>
        <taxon>Lactobacillales</taxon>
        <taxon>Lactobacillaceae</taxon>
        <taxon>Ligilactobacillus</taxon>
    </lineage>
</organism>
<proteinExistence type="predicted"/>
<dbReference type="Gene3D" id="3.40.50.2000">
    <property type="entry name" value="Glycogen Phosphorylase B"/>
    <property type="match status" value="2"/>
</dbReference>
<keyword evidence="6" id="KW-1185">Reference proteome</keyword>
<evidence type="ECO:0000313" key="6">
    <source>
        <dbReference type="Proteomes" id="UP000051324"/>
    </source>
</evidence>
<evidence type="ECO:0000259" key="4">
    <source>
        <dbReference type="Pfam" id="PF26337"/>
    </source>
</evidence>